<accession>A0A2P2JNL5</accession>
<evidence type="ECO:0000313" key="1">
    <source>
        <dbReference type="EMBL" id="MBW95066.1"/>
    </source>
</evidence>
<organism evidence="1">
    <name type="scientific">Rhizophora mucronata</name>
    <name type="common">Asiatic mangrove</name>
    <dbReference type="NCBI Taxonomy" id="61149"/>
    <lineage>
        <taxon>Eukaryota</taxon>
        <taxon>Viridiplantae</taxon>
        <taxon>Streptophyta</taxon>
        <taxon>Embryophyta</taxon>
        <taxon>Tracheophyta</taxon>
        <taxon>Spermatophyta</taxon>
        <taxon>Magnoliopsida</taxon>
        <taxon>eudicotyledons</taxon>
        <taxon>Gunneridae</taxon>
        <taxon>Pentapetalae</taxon>
        <taxon>rosids</taxon>
        <taxon>fabids</taxon>
        <taxon>Malpighiales</taxon>
        <taxon>Rhizophoraceae</taxon>
        <taxon>Rhizophora</taxon>
    </lineage>
</organism>
<sequence>MMQPTRQSQQFKICLLSFLHRCIPIMHPEYLDHTQNA</sequence>
<reference evidence="1" key="1">
    <citation type="submission" date="2018-02" db="EMBL/GenBank/DDBJ databases">
        <title>Rhizophora mucronata_Transcriptome.</title>
        <authorList>
            <person name="Meera S.P."/>
            <person name="Sreeshan A."/>
            <person name="Augustine A."/>
        </authorList>
    </citation>
    <scope>NUCLEOTIDE SEQUENCE</scope>
    <source>
        <tissue evidence="1">Leaf</tissue>
    </source>
</reference>
<protein>
    <submittedName>
        <fullName evidence="1">Uncharacterized protein</fullName>
    </submittedName>
</protein>
<name>A0A2P2JNL5_RHIMU</name>
<dbReference type="EMBL" id="GGEC01014583">
    <property type="protein sequence ID" value="MBW95066.1"/>
    <property type="molecule type" value="Transcribed_RNA"/>
</dbReference>
<dbReference type="AlphaFoldDB" id="A0A2P2JNL5"/>
<proteinExistence type="predicted"/>